<keyword evidence="3" id="KW-0804">Transcription</keyword>
<dbReference type="EMBL" id="NOXT01000015">
    <property type="protein sequence ID" value="OYQ37928.1"/>
    <property type="molecule type" value="Genomic_DNA"/>
</dbReference>
<dbReference type="PRINTS" id="PR00455">
    <property type="entry name" value="HTHTETR"/>
</dbReference>
<keyword evidence="7" id="KW-1185">Reference proteome</keyword>
<dbReference type="Gene3D" id="1.10.10.60">
    <property type="entry name" value="Homeodomain-like"/>
    <property type="match status" value="1"/>
</dbReference>
<dbReference type="PROSITE" id="PS50977">
    <property type="entry name" value="HTH_TETR_2"/>
    <property type="match status" value="1"/>
</dbReference>
<dbReference type="InterPro" id="IPR001647">
    <property type="entry name" value="HTH_TetR"/>
</dbReference>
<dbReference type="InterPro" id="IPR036271">
    <property type="entry name" value="Tet_transcr_reg_TetR-rel_C_sf"/>
</dbReference>
<organism evidence="6 7">
    <name type="scientific">Sandarakinorhabdus cyanobacteriorum</name>
    <dbReference type="NCBI Taxonomy" id="1981098"/>
    <lineage>
        <taxon>Bacteria</taxon>
        <taxon>Pseudomonadati</taxon>
        <taxon>Pseudomonadota</taxon>
        <taxon>Alphaproteobacteria</taxon>
        <taxon>Sphingomonadales</taxon>
        <taxon>Sphingosinicellaceae</taxon>
        <taxon>Sandarakinorhabdus</taxon>
    </lineage>
</organism>
<evidence type="ECO:0000256" key="3">
    <source>
        <dbReference type="ARBA" id="ARBA00023163"/>
    </source>
</evidence>
<dbReference type="RefSeq" id="WP_094472224.1">
    <property type="nucleotide sequence ID" value="NZ_NOXT01000015.1"/>
</dbReference>
<evidence type="ECO:0000256" key="1">
    <source>
        <dbReference type="ARBA" id="ARBA00023015"/>
    </source>
</evidence>
<dbReference type="GO" id="GO:0003677">
    <property type="term" value="F:DNA binding"/>
    <property type="evidence" value="ECO:0007669"/>
    <property type="project" value="UniProtKB-UniRule"/>
</dbReference>
<gene>
    <name evidence="6" type="ORF">CHU93_00225</name>
</gene>
<dbReference type="SUPFAM" id="SSF48498">
    <property type="entry name" value="Tetracyclin repressor-like, C-terminal domain"/>
    <property type="match status" value="1"/>
</dbReference>
<dbReference type="SUPFAM" id="SSF46689">
    <property type="entry name" value="Homeodomain-like"/>
    <property type="match status" value="1"/>
</dbReference>
<dbReference type="Proteomes" id="UP000216991">
    <property type="component" value="Unassembled WGS sequence"/>
</dbReference>
<dbReference type="Pfam" id="PF00440">
    <property type="entry name" value="TetR_N"/>
    <property type="match status" value="1"/>
</dbReference>
<dbReference type="Gene3D" id="1.10.357.10">
    <property type="entry name" value="Tetracycline Repressor, domain 2"/>
    <property type="match status" value="1"/>
</dbReference>
<keyword evidence="2 4" id="KW-0238">DNA-binding</keyword>
<evidence type="ECO:0000256" key="4">
    <source>
        <dbReference type="PROSITE-ProRule" id="PRU00335"/>
    </source>
</evidence>
<reference evidence="6 7" key="1">
    <citation type="submission" date="2017-07" db="EMBL/GenBank/DDBJ databases">
        <title>Sandarakinorhabdus cyanobacteriorum sp. nov., a novel bacterium isolated from cyanobacterial aggregates in a eutrophic lake.</title>
        <authorList>
            <person name="Cai H."/>
        </authorList>
    </citation>
    <scope>NUCLEOTIDE SEQUENCE [LARGE SCALE GENOMIC DNA]</scope>
    <source>
        <strain evidence="6 7">TH057</strain>
    </source>
</reference>
<protein>
    <recommendedName>
        <fullName evidence="5">HTH tetR-type domain-containing protein</fullName>
    </recommendedName>
</protein>
<dbReference type="AlphaFoldDB" id="A0A255Z8Y8"/>
<evidence type="ECO:0000259" key="5">
    <source>
        <dbReference type="PROSITE" id="PS50977"/>
    </source>
</evidence>
<evidence type="ECO:0000256" key="2">
    <source>
        <dbReference type="ARBA" id="ARBA00023125"/>
    </source>
</evidence>
<feature type="domain" description="HTH tetR-type" evidence="5">
    <location>
        <begin position="9"/>
        <end position="69"/>
    </location>
</feature>
<dbReference type="PANTHER" id="PTHR47506">
    <property type="entry name" value="TRANSCRIPTIONAL REGULATORY PROTEIN"/>
    <property type="match status" value="1"/>
</dbReference>
<sequence length="205" mass="21518">MGHSRAEKAQSRERIITAAAQTIRERGIDALSIGELMRSVGLTHGAFYVHFESRDALVAAALERALLDGEAAAAAARRGVGKRTVKSILNNYLSRAHRDAPGAGCAVAALAGDVARSGPATRRAMIQKLDNYLAAMAEAHGGAPRDEVADFSLAAWSTMIGAIALSRVFAGDPRSDQVLAAARKMILDAEQRPSDPVPKPPAATP</sequence>
<keyword evidence="1" id="KW-0805">Transcription regulation</keyword>
<dbReference type="InterPro" id="IPR009057">
    <property type="entry name" value="Homeodomain-like_sf"/>
</dbReference>
<name>A0A255Z8Y8_9SPHN</name>
<comment type="caution">
    <text evidence="6">The sequence shown here is derived from an EMBL/GenBank/DDBJ whole genome shotgun (WGS) entry which is preliminary data.</text>
</comment>
<evidence type="ECO:0000313" key="6">
    <source>
        <dbReference type="EMBL" id="OYQ37928.1"/>
    </source>
</evidence>
<evidence type="ECO:0000313" key="7">
    <source>
        <dbReference type="Proteomes" id="UP000216991"/>
    </source>
</evidence>
<feature type="DNA-binding region" description="H-T-H motif" evidence="4">
    <location>
        <begin position="32"/>
        <end position="51"/>
    </location>
</feature>
<dbReference type="OrthoDB" id="9798857at2"/>
<proteinExistence type="predicted"/>
<dbReference type="PANTHER" id="PTHR47506:SF7">
    <property type="entry name" value="TRANSCRIPTIONAL REGULATORY PROTEIN"/>
    <property type="match status" value="1"/>
</dbReference>
<accession>A0A255Z8Y8</accession>